<evidence type="ECO:0000313" key="15">
    <source>
        <dbReference type="WBParaSite" id="NBR_0001432001-mRNA-1"/>
    </source>
</evidence>
<dbReference type="FunFam" id="3.30.50.10:FF:000030">
    <property type="entry name" value="Nuclear Hormone Receptor family"/>
    <property type="match status" value="1"/>
</dbReference>
<keyword evidence="5" id="KW-0862">Zinc</keyword>
<dbReference type="PRINTS" id="PR00047">
    <property type="entry name" value="STROIDFINGER"/>
</dbReference>
<dbReference type="Gene3D" id="3.30.50.10">
    <property type="entry name" value="Erythroid Transcription Factor GATA-1, subunit A"/>
    <property type="match status" value="1"/>
</dbReference>
<feature type="domain" description="Nuclear receptor" evidence="12">
    <location>
        <begin position="1"/>
        <end position="76"/>
    </location>
</feature>
<evidence type="ECO:0000313" key="13">
    <source>
        <dbReference type="EMBL" id="VDL77910.1"/>
    </source>
</evidence>
<gene>
    <name evidence="13" type="ORF">NBR_LOCUS14321</name>
</gene>
<reference evidence="15" key="1">
    <citation type="submission" date="2017-02" db="UniProtKB">
        <authorList>
            <consortium name="WormBaseParasite"/>
        </authorList>
    </citation>
    <scope>IDENTIFICATION</scope>
</reference>
<organism evidence="15">
    <name type="scientific">Nippostrongylus brasiliensis</name>
    <name type="common">Rat hookworm</name>
    <dbReference type="NCBI Taxonomy" id="27835"/>
    <lineage>
        <taxon>Eukaryota</taxon>
        <taxon>Metazoa</taxon>
        <taxon>Ecdysozoa</taxon>
        <taxon>Nematoda</taxon>
        <taxon>Chromadorea</taxon>
        <taxon>Rhabditida</taxon>
        <taxon>Rhabditina</taxon>
        <taxon>Rhabditomorpha</taxon>
        <taxon>Strongyloidea</taxon>
        <taxon>Heligmosomidae</taxon>
        <taxon>Nippostrongylus</taxon>
    </lineage>
</organism>
<keyword evidence="9" id="KW-0675">Receptor</keyword>
<dbReference type="AlphaFoldDB" id="A0A0N4YCP0"/>
<evidence type="ECO:0000256" key="3">
    <source>
        <dbReference type="ARBA" id="ARBA00022723"/>
    </source>
</evidence>
<keyword evidence="3" id="KW-0479">Metal-binding</keyword>
<dbReference type="WBParaSite" id="NBR_0001432001-mRNA-1">
    <property type="protein sequence ID" value="NBR_0001432001-mRNA-1"/>
    <property type="gene ID" value="NBR_0001432001"/>
</dbReference>
<keyword evidence="6" id="KW-0805">Transcription regulation</keyword>
<dbReference type="GO" id="GO:0005634">
    <property type="term" value="C:nucleus"/>
    <property type="evidence" value="ECO:0007669"/>
    <property type="project" value="UniProtKB-SubCell"/>
</dbReference>
<dbReference type="CDD" id="cd06960">
    <property type="entry name" value="NR_DBD_HNF4A"/>
    <property type="match status" value="1"/>
</dbReference>
<dbReference type="GO" id="GO:0003700">
    <property type="term" value="F:DNA-binding transcription factor activity"/>
    <property type="evidence" value="ECO:0007669"/>
    <property type="project" value="InterPro"/>
</dbReference>
<feature type="region of interest" description="Disordered" evidence="11">
    <location>
        <begin position="75"/>
        <end position="97"/>
    </location>
</feature>
<sequence>MDVCRVCGDGNAKTHYGVVTCFGCKGFFRRTLKRPSEYQCRHNGTCIVDRHERNSCRFCRFKKCIEVGMDPKAVRPDRDATGRHYQGRQRRSKLSADDEGEVDAEWIRKLPVGSGDGNIDGNALYPLQFTSIRQLLEDPSVLDGKRTEMRYDSFREVEASELPAVAHRNLLAAIDWVDNLFDIIDIQNLDDKASSEIFKNHIYLN</sequence>
<dbReference type="PANTHER" id="PTHR47519">
    <property type="entry name" value="NUCLEAR HORMONE RECEPTOR FAMILY MEMBER NHR-31-RELATED"/>
    <property type="match status" value="1"/>
</dbReference>
<evidence type="ECO:0000256" key="10">
    <source>
        <dbReference type="ARBA" id="ARBA00023242"/>
    </source>
</evidence>
<evidence type="ECO:0000256" key="11">
    <source>
        <dbReference type="SAM" id="MobiDB-lite"/>
    </source>
</evidence>
<dbReference type="PROSITE" id="PS51030">
    <property type="entry name" value="NUCLEAR_REC_DBD_2"/>
    <property type="match status" value="1"/>
</dbReference>
<keyword evidence="8" id="KW-0804">Transcription</keyword>
<dbReference type="GO" id="GO:0008270">
    <property type="term" value="F:zinc ion binding"/>
    <property type="evidence" value="ECO:0007669"/>
    <property type="project" value="UniProtKB-KW"/>
</dbReference>
<name>A0A0N4YCP0_NIPBR</name>
<dbReference type="GO" id="GO:0000978">
    <property type="term" value="F:RNA polymerase II cis-regulatory region sequence-specific DNA binding"/>
    <property type="evidence" value="ECO:0007669"/>
    <property type="project" value="InterPro"/>
</dbReference>
<dbReference type="SMART" id="SM00399">
    <property type="entry name" value="ZnF_C4"/>
    <property type="match status" value="1"/>
</dbReference>
<dbReference type="InterPro" id="IPR049636">
    <property type="entry name" value="HNF4-like_DBD"/>
</dbReference>
<dbReference type="InterPro" id="IPR001628">
    <property type="entry name" value="Znf_hrmn_rcpt"/>
</dbReference>
<dbReference type="Pfam" id="PF00105">
    <property type="entry name" value="zf-C4"/>
    <property type="match status" value="1"/>
</dbReference>
<dbReference type="STRING" id="27835.A0A0N4YCP0"/>
<evidence type="ECO:0000313" key="14">
    <source>
        <dbReference type="Proteomes" id="UP000271162"/>
    </source>
</evidence>
<keyword evidence="14" id="KW-1185">Reference proteome</keyword>
<evidence type="ECO:0000256" key="9">
    <source>
        <dbReference type="ARBA" id="ARBA00023170"/>
    </source>
</evidence>
<dbReference type="InterPro" id="IPR013088">
    <property type="entry name" value="Znf_NHR/GATA"/>
</dbReference>
<reference evidence="13 14" key="2">
    <citation type="submission" date="2018-11" db="EMBL/GenBank/DDBJ databases">
        <authorList>
            <consortium name="Pathogen Informatics"/>
        </authorList>
    </citation>
    <scope>NUCLEOTIDE SEQUENCE [LARGE SCALE GENOMIC DNA]</scope>
</reference>
<dbReference type="PANTHER" id="PTHR47519:SF4">
    <property type="entry name" value="NUCLEAR HORMONE RECEPTOR FAMILY"/>
    <property type="match status" value="1"/>
</dbReference>
<dbReference type="Proteomes" id="UP000271162">
    <property type="component" value="Unassembled WGS sequence"/>
</dbReference>
<evidence type="ECO:0000256" key="5">
    <source>
        <dbReference type="ARBA" id="ARBA00022833"/>
    </source>
</evidence>
<proteinExistence type="inferred from homology"/>
<dbReference type="SUPFAM" id="SSF57716">
    <property type="entry name" value="Glucocorticoid receptor-like (DNA-binding domain)"/>
    <property type="match status" value="1"/>
</dbReference>
<evidence type="ECO:0000256" key="7">
    <source>
        <dbReference type="ARBA" id="ARBA00023125"/>
    </source>
</evidence>
<accession>A0A0N4YCP0</accession>
<protein>
    <submittedName>
        <fullName evidence="15">Nuclear receptor domain-containing protein</fullName>
    </submittedName>
</protein>
<evidence type="ECO:0000256" key="8">
    <source>
        <dbReference type="ARBA" id="ARBA00023163"/>
    </source>
</evidence>
<keyword evidence="10" id="KW-0539">Nucleus</keyword>
<dbReference type="PROSITE" id="PS00031">
    <property type="entry name" value="NUCLEAR_REC_DBD_1"/>
    <property type="match status" value="1"/>
</dbReference>
<evidence type="ECO:0000256" key="2">
    <source>
        <dbReference type="ARBA" id="ARBA00005993"/>
    </source>
</evidence>
<dbReference type="InterPro" id="IPR052496">
    <property type="entry name" value="Orphan_Nuclear_Rcpt"/>
</dbReference>
<evidence type="ECO:0000256" key="4">
    <source>
        <dbReference type="ARBA" id="ARBA00022771"/>
    </source>
</evidence>
<evidence type="ECO:0000256" key="1">
    <source>
        <dbReference type="ARBA" id="ARBA00004123"/>
    </source>
</evidence>
<keyword evidence="4" id="KW-0863">Zinc-finger</keyword>
<comment type="similarity">
    <text evidence="2">Belongs to the nuclear hormone receptor family.</text>
</comment>
<dbReference type="EMBL" id="UYSL01021314">
    <property type="protein sequence ID" value="VDL77910.1"/>
    <property type="molecule type" value="Genomic_DNA"/>
</dbReference>
<dbReference type="OMA" id="MNIDLMA"/>
<evidence type="ECO:0000256" key="6">
    <source>
        <dbReference type="ARBA" id="ARBA00023015"/>
    </source>
</evidence>
<evidence type="ECO:0000259" key="12">
    <source>
        <dbReference type="PROSITE" id="PS51030"/>
    </source>
</evidence>
<comment type="subcellular location">
    <subcellularLocation>
        <location evidence="1">Nucleus</location>
    </subcellularLocation>
</comment>
<keyword evidence="7" id="KW-0238">DNA-binding</keyword>